<dbReference type="InterPro" id="IPR023753">
    <property type="entry name" value="FAD/NAD-binding_dom"/>
</dbReference>
<keyword evidence="4" id="KW-0560">Oxidoreductase</keyword>
<proteinExistence type="predicted"/>
<dbReference type="PANTHER" id="PTHR43557:SF2">
    <property type="entry name" value="RIESKE DOMAIN-CONTAINING PROTEIN-RELATED"/>
    <property type="match status" value="1"/>
</dbReference>
<dbReference type="STRING" id="1841861.GCA_900157365_04602"/>
<reference evidence="6 7" key="1">
    <citation type="submission" date="2017-01" db="EMBL/GenBank/DDBJ databases">
        <authorList>
            <consortium name="Urmite Genomes"/>
        </authorList>
    </citation>
    <scope>NUCLEOTIDE SEQUENCE [LARGE SCALE GENOMIC DNA]</scope>
    <source>
        <strain evidence="6 7">AB215</strain>
    </source>
</reference>
<dbReference type="Pfam" id="PF07992">
    <property type="entry name" value="Pyr_redox_2"/>
    <property type="match status" value="1"/>
</dbReference>
<evidence type="ECO:0000313" key="7">
    <source>
        <dbReference type="Proteomes" id="UP000240424"/>
    </source>
</evidence>
<sequence length="368" mass="38722">VAAAESFREHDADTPVRILTADADLPYARPPLSKEYLRGQADDVALHQVQWFDDRAIEITCGAAVDRLDLAGRAVYAGEERHAFDTVILACGAAPTAPTFPGGERALLLRSLADAAALRNASINAASAVVIGSGFIGCEAAASLALRGVPVTLVAPEPLPQEKRLGTDAAKRLRDLVSEAGARHVGGVTVEEINDVGVRLDDGVTIDSDLVLAATGVTPQSRIAAEAGLAVRDSRIVVDSGMATSAPDVYAAGDVALARHEVAGRHLVIEHWQDAVDQGSIAGSCAAASPTKWSGVPGFWTSIGDATLKYHAWGDGYERSRMVQHRDGFTVWYESGDVAVGVLTYNADDDYGLGERLIAERRPAPVPT</sequence>
<dbReference type="PRINTS" id="PR00368">
    <property type="entry name" value="FADPNR"/>
</dbReference>
<gene>
    <name evidence="6" type="ORF">MNAB215_399</name>
</gene>
<dbReference type="PRINTS" id="PR00411">
    <property type="entry name" value="PNDRDTASEI"/>
</dbReference>
<name>A0A2U3P379_9MYCO</name>
<dbReference type="Gene3D" id="3.50.50.60">
    <property type="entry name" value="FAD/NAD(P)-binding domain"/>
    <property type="match status" value="2"/>
</dbReference>
<dbReference type="Proteomes" id="UP000240424">
    <property type="component" value="Unassembled WGS sequence"/>
</dbReference>
<dbReference type="AlphaFoldDB" id="A0A2U3P379"/>
<accession>A0A2U3P379</accession>
<evidence type="ECO:0000256" key="3">
    <source>
        <dbReference type="ARBA" id="ARBA00022827"/>
    </source>
</evidence>
<keyword evidence="3" id="KW-0274">FAD</keyword>
<comment type="cofactor">
    <cofactor evidence="1">
        <name>FAD</name>
        <dbReference type="ChEBI" id="CHEBI:57692"/>
    </cofactor>
</comment>
<dbReference type="Gene3D" id="3.30.390.30">
    <property type="match status" value="1"/>
</dbReference>
<dbReference type="InterPro" id="IPR036188">
    <property type="entry name" value="FAD/NAD-bd_sf"/>
</dbReference>
<dbReference type="GO" id="GO:0016651">
    <property type="term" value="F:oxidoreductase activity, acting on NAD(P)H"/>
    <property type="evidence" value="ECO:0007669"/>
    <property type="project" value="TreeGrafter"/>
</dbReference>
<dbReference type="GO" id="GO:0005737">
    <property type="term" value="C:cytoplasm"/>
    <property type="evidence" value="ECO:0007669"/>
    <property type="project" value="TreeGrafter"/>
</dbReference>
<evidence type="ECO:0000256" key="2">
    <source>
        <dbReference type="ARBA" id="ARBA00022630"/>
    </source>
</evidence>
<dbReference type="EMBL" id="FUEZ01000003">
    <property type="protein sequence ID" value="SPM38223.1"/>
    <property type="molecule type" value="Genomic_DNA"/>
</dbReference>
<protein>
    <submittedName>
        <fullName evidence="6">NADPH-dependent 2,4-dienoyl-CoA reductase, sulfur reductase, or a related oxidoreductase</fullName>
    </submittedName>
</protein>
<dbReference type="PANTHER" id="PTHR43557">
    <property type="entry name" value="APOPTOSIS-INDUCING FACTOR 1"/>
    <property type="match status" value="1"/>
</dbReference>
<evidence type="ECO:0000259" key="5">
    <source>
        <dbReference type="Pfam" id="PF07992"/>
    </source>
</evidence>
<feature type="domain" description="FAD/NAD(P)-binding" evidence="5">
    <location>
        <begin position="2"/>
        <end position="279"/>
    </location>
</feature>
<dbReference type="SUPFAM" id="SSF55424">
    <property type="entry name" value="FAD/NAD-linked reductases, dimerisation (C-terminal) domain"/>
    <property type="match status" value="1"/>
</dbReference>
<evidence type="ECO:0000256" key="1">
    <source>
        <dbReference type="ARBA" id="ARBA00001974"/>
    </source>
</evidence>
<organism evidence="6 7">
    <name type="scientific">Mycobacterium numidiamassiliense</name>
    <dbReference type="NCBI Taxonomy" id="1841861"/>
    <lineage>
        <taxon>Bacteria</taxon>
        <taxon>Bacillati</taxon>
        <taxon>Actinomycetota</taxon>
        <taxon>Actinomycetes</taxon>
        <taxon>Mycobacteriales</taxon>
        <taxon>Mycobacteriaceae</taxon>
        <taxon>Mycobacterium</taxon>
    </lineage>
</organism>
<evidence type="ECO:0000313" key="6">
    <source>
        <dbReference type="EMBL" id="SPM38223.1"/>
    </source>
</evidence>
<feature type="non-terminal residue" evidence="6">
    <location>
        <position position="1"/>
    </location>
</feature>
<keyword evidence="7" id="KW-1185">Reference proteome</keyword>
<keyword evidence="2" id="KW-0285">Flavoprotein</keyword>
<evidence type="ECO:0000256" key="4">
    <source>
        <dbReference type="ARBA" id="ARBA00023002"/>
    </source>
</evidence>
<dbReference type="SUPFAM" id="SSF51905">
    <property type="entry name" value="FAD/NAD(P)-binding domain"/>
    <property type="match status" value="1"/>
</dbReference>
<dbReference type="InterPro" id="IPR050446">
    <property type="entry name" value="FAD-oxidoreductase/Apoptosis"/>
</dbReference>
<dbReference type="InterPro" id="IPR016156">
    <property type="entry name" value="FAD/NAD-linked_Rdtase_dimer_sf"/>
</dbReference>